<gene>
    <name evidence="1" type="ORF">SDC9_180817</name>
</gene>
<protein>
    <submittedName>
        <fullName evidence="1">Uncharacterized protein</fullName>
    </submittedName>
</protein>
<evidence type="ECO:0000313" key="1">
    <source>
        <dbReference type="EMBL" id="MPN33332.1"/>
    </source>
</evidence>
<dbReference type="EMBL" id="VSSQ01085780">
    <property type="protein sequence ID" value="MPN33332.1"/>
    <property type="molecule type" value="Genomic_DNA"/>
</dbReference>
<dbReference type="AlphaFoldDB" id="A0A645H4T0"/>
<proteinExistence type="predicted"/>
<comment type="caution">
    <text evidence="1">The sequence shown here is derived from an EMBL/GenBank/DDBJ whole genome shotgun (WGS) entry which is preliminary data.</text>
</comment>
<reference evidence="1" key="1">
    <citation type="submission" date="2019-08" db="EMBL/GenBank/DDBJ databases">
        <authorList>
            <person name="Kucharzyk K."/>
            <person name="Murdoch R.W."/>
            <person name="Higgins S."/>
            <person name="Loffler F."/>
        </authorList>
    </citation>
    <scope>NUCLEOTIDE SEQUENCE</scope>
</reference>
<organism evidence="1">
    <name type="scientific">bioreactor metagenome</name>
    <dbReference type="NCBI Taxonomy" id="1076179"/>
    <lineage>
        <taxon>unclassified sequences</taxon>
        <taxon>metagenomes</taxon>
        <taxon>ecological metagenomes</taxon>
    </lineage>
</organism>
<sequence>MLKRAVQKAVGISDVVILDTQRIGADRFHGRTGLTVRVDCAVEPAARRLFAKAAHNALDCAAVIQHNHRALHVFFFRLTCRGVLVICLSVREQIARLWRQHIFNCRLHFGIDSGINCKAAVIQQGACLIAVCTDPLRHEVVQHFVDDRICKVAVRAHLCRILFIGFGHEA</sequence>
<accession>A0A645H4T0</accession>
<name>A0A645H4T0_9ZZZZ</name>